<evidence type="ECO:0000313" key="5">
    <source>
        <dbReference type="Proteomes" id="UP000799750"/>
    </source>
</evidence>
<dbReference type="PANTHER" id="PTHR43669">
    <property type="entry name" value="5-KETO-D-GLUCONATE 5-REDUCTASE"/>
    <property type="match status" value="1"/>
</dbReference>
<gene>
    <name evidence="4" type="ORF">BU16DRAFT_513115</name>
</gene>
<organism evidence="4 5">
    <name type="scientific">Lophium mytilinum</name>
    <dbReference type="NCBI Taxonomy" id="390894"/>
    <lineage>
        <taxon>Eukaryota</taxon>
        <taxon>Fungi</taxon>
        <taxon>Dikarya</taxon>
        <taxon>Ascomycota</taxon>
        <taxon>Pezizomycotina</taxon>
        <taxon>Dothideomycetes</taxon>
        <taxon>Pleosporomycetidae</taxon>
        <taxon>Mytilinidiales</taxon>
        <taxon>Mytilinidiaceae</taxon>
        <taxon>Lophium</taxon>
    </lineage>
</organism>
<dbReference type="InterPro" id="IPR020904">
    <property type="entry name" value="Sc_DH/Rdtase_CS"/>
</dbReference>
<dbReference type="Pfam" id="PF00106">
    <property type="entry name" value="adh_short"/>
    <property type="match status" value="1"/>
</dbReference>
<keyword evidence="3" id="KW-0560">Oxidoreductase</keyword>
<dbReference type="GO" id="GO:0016491">
    <property type="term" value="F:oxidoreductase activity"/>
    <property type="evidence" value="ECO:0007669"/>
    <property type="project" value="UniProtKB-KW"/>
</dbReference>
<dbReference type="OrthoDB" id="37659at2759"/>
<dbReference type="PROSITE" id="PS00061">
    <property type="entry name" value="ADH_SHORT"/>
    <property type="match status" value="1"/>
</dbReference>
<accession>A0A6A6QMJ4</accession>
<dbReference type="Gene3D" id="3.40.50.720">
    <property type="entry name" value="NAD(P)-binding Rossmann-like Domain"/>
    <property type="match status" value="1"/>
</dbReference>
<evidence type="ECO:0000256" key="2">
    <source>
        <dbReference type="ARBA" id="ARBA00022857"/>
    </source>
</evidence>
<protein>
    <submittedName>
        <fullName evidence="4">NAD(P)-binding protein</fullName>
    </submittedName>
</protein>
<name>A0A6A6QMJ4_9PEZI</name>
<evidence type="ECO:0000256" key="3">
    <source>
        <dbReference type="ARBA" id="ARBA00023002"/>
    </source>
</evidence>
<reference evidence="4" key="1">
    <citation type="journal article" date="2020" name="Stud. Mycol.">
        <title>101 Dothideomycetes genomes: a test case for predicting lifestyles and emergence of pathogens.</title>
        <authorList>
            <person name="Haridas S."/>
            <person name="Albert R."/>
            <person name="Binder M."/>
            <person name="Bloem J."/>
            <person name="Labutti K."/>
            <person name="Salamov A."/>
            <person name="Andreopoulos B."/>
            <person name="Baker S."/>
            <person name="Barry K."/>
            <person name="Bills G."/>
            <person name="Bluhm B."/>
            <person name="Cannon C."/>
            <person name="Castanera R."/>
            <person name="Culley D."/>
            <person name="Daum C."/>
            <person name="Ezra D."/>
            <person name="Gonzalez J."/>
            <person name="Henrissat B."/>
            <person name="Kuo A."/>
            <person name="Liang C."/>
            <person name="Lipzen A."/>
            <person name="Lutzoni F."/>
            <person name="Magnuson J."/>
            <person name="Mondo S."/>
            <person name="Nolan M."/>
            <person name="Ohm R."/>
            <person name="Pangilinan J."/>
            <person name="Park H.-J."/>
            <person name="Ramirez L."/>
            <person name="Alfaro M."/>
            <person name="Sun H."/>
            <person name="Tritt A."/>
            <person name="Yoshinaga Y."/>
            <person name="Zwiers L.-H."/>
            <person name="Turgeon B."/>
            <person name="Goodwin S."/>
            <person name="Spatafora J."/>
            <person name="Crous P."/>
            <person name="Grigoriev I."/>
        </authorList>
    </citation>
    <scope>NUCLEOTIDE SEQUENCE</scope>
    <source>
        <strain evidence="4">CBS 269.34</strain>
    </source>
</reference>
<comment type="similarity">
    <text evidence="1">Belongs to the short-chain dehydrogenases/reductases (SDR) family.</text>
</comment>
<sequence>MSFHYNKILVIGATSGIGEAYAEKLIQDGKQVIVVGRRKDRLDPFVSKHGKEHVEAIQFDIKLLNQIPKFALDVTSTHPDLDCVLLNAGIQRAFDFSKPETVDLSILDEETLTNYTAFIHLTLAFIPHLQKQPGNTSLIYTSSGLALVPVARFLNYSASKAALHHFLLCLREQLADGPGRVKVIEIFPPAVQTELHDKNHQPDIKGGRAIGMPLDEFVEESWAKLVRGDDQIAVGMAEAAFNGFEDLRQGTFFKIHDMIKGIQRPT</sequence>
<dbReference type="PRINTS" id="PR00081">
    <property type="entry name" value="GDHRDH"/>
</dbReference>
<dbReference type="Proteomes" id="UP000799750">
    <property type="component" value="Unassembled WGS sequence"/>
</dbReference>
<dbReference type="SUPFAM" id="SSF51735">
    <property type="entry name" value="NAD(P)-binding Rossmann-fold domains"/>
    <property type="match status" value="1"/>
</dbReference>
<keyword evidence="5" id="KW-1185">Reference proteome</keyword>
<proteinExistence type="inferred from homology"/>
<keyword evidence="2" id="KW-0521">NADP</keyword>
<dbReference type="EMBL" id="MU004192">
    <property type="protein sequence ID" value="KAF2493306.1"/>
    <property type="molecule type" value="Genomic_DNA"/>
</dbReference>
<dbReference type="InterPro" id="IPR002347">
    <property type="entry name" value="SDR_fam"/>
</dbReference>
<evidence type="ECO:0000313" key="4">
    <source>
        <dbReference type="EMBL" id="KAF2493306.1"/>
    </source>
</evidence>
<dbReference type="AlphaFoldDB" id="A0A6A6QMJ4"/>
<dbReference type="InterPro" id="IPR036291">
    <property type="entry name" value="NAD(P)-bd_dom_sf"/>
</dbReference>
<dbReference type="PANTHER" id="PTHR43669:SF11">
    <property type="entry name" value="SHORT-CHAIN DEHYDROGENASE_OXIDOREDUCTASE"/>
    <property type="match status" value="1"/>
</dbReference>
<evidence type="ECO:0000256" key="1">
    <source>
        <dbReference type="ARBA" id="ARBA00006484"/>
    </source>
</evidence>